<dbReference type="InterPro" id="IPR029028">
    <property type="entry name" value="Alpha/beta_knot_MTases"/>
</dbReference>
<dbReference type="PANTHER" id="PTHR30027">
    <property type="entry name" value="RIBOSOMAL RNA SMALL SUBUNIT METHYLTRANSFERASE E"/>
    <property type="match status" value="1"/>
</dbReference>
<dbReference type="CDD" id="cd18084">
    <property type="entry name" value="RsmE-like"/>
    <property type="match status" value="1"/>
</dbReference>
<dbReference type="InterPro" id="IPR006700">
    <property type="entry name" value="RsmE"/>
</dbReference>
<dbReference type="KEGG" id="had:CDV25_05720"/>
<evidence type="ECO:0000259" key="11">
    <source>
        <dbReference type="Pfam" id="PF04452"/>
    </source>
</evidence>
<evidence type="ECO:0000256" key="4">
    <source>
        <dbReference type="ARBA" id="ARBA00022552"/>
    </source>
</evidence>
<keyword evidence="3 10" id="KW-0963">Cytoplasm</keyword>
<keyword evidence="4 10" id="KW-0698">rRNA processing</keyword>
<dbReference type="PANTHER" id="PTHR30027:SF3">
    <property type="entry name" value="16S RRNA (URACIL(1498)-N(3))-METHYLTRANSFERASE"/>
    <property type="match status" value="1"/>
</dbReference>
<reference evidence="12" key="1">
    <citation type="submission" date="2017-06" db="EMBL/GenBank/DDBJ databases">
        <title>Complete genome of Helicobacter apodemus.</title>
        <authorList>
            <person name="Cho S."/>
        </authorList>
    </citation>
    <scope>NUCLEOTIDE SEQUENCE [LARGE SCALE GENOMIC DNA]</scope>
    <source>
        <strain evidence="12">SCJK1</strain>
    </source>
</reference>
<evidence type="ECO:0000256" key="8">
    <source>
        <dbReference type="ARBA" id="ARBA00025699"/>
    </source>
</evidence>
<dbReference type="InterPro" id="IPR029026">
    <property type="entry name" value="tRNA_m1G_MTases_N"/>
</dbReference>
<comment type="subcellular location">
    <subcellularLocation>
        <location evidence="1 10">Cytoplasm</location>
    </subcellularLocation>
</comment>
<evidence type="ECO:0000256" key="9">
    <source>
        <dbReference type="ARBA" id="ARBA00047944"/>
    </source>
</evidence>
<comment type="similarity">
    <text evidence="2 10">Belongs to the RNA methyltransferase RsmE family.</text>
</comment>
<protein>
    <recommendedName>
        <fullName evidence="10">Ribosomal RNA small subunit methyltransferase E</fullName>
        <ecNumber evidence="10">2.1.1.193</ecNumber>
    </recommendedName>
</protein>
<gene>
    <name evidence="12" type="ORF">CDV25_05720</name>
</gene>
<dbReference type="Pfam" id="PF04452">
    <property type="entry name" value="Methyltrans_RNA"/>
    <property type="match status" value="1"/>
</dbReference>
<dbReference type="InterPro" id="IPR046886">
    <property type="entry name" value="RsmE_MTase_dom"/>
</dbReference>
<keyword evidence="7 10" id="KW-0949">S-adenosyl-L-methionine</keyword>
<dbReference type="OrthoDB" id="9815641at2"/>
<evidence type="ECO:0000256" key="7">
    <source>
        <dbReference type="ARBA" id="ARBA00022691"/>
    </source>
</evidence>
<accession>A0A2U8FFY2</accession>
<dbReference type="RefSeq" id="WP_108911836.1">
    <property type="nucleotide sequence ID" value="NZ_CP021886.1"/>
</dbReference>
<dbReference type="PIRSF" id="PIRSF015601">
    <property type="entry name" value="MTase_slr0722"/>
    <property type="match status" value="1"/>
</dbReference>
<dbReference type="SUPFAM" id="SSF75217">
    <property type="entry name" value="alpha/beta knot"/>
    <property type="match status" value="1"/>
</dbReference>
<evidence type="ECO:0000313" key="12">
    <source>
        <dbReference type="EMBL" id="AWI35084.1"/>
    </source>
</evidence>
<dbReference type="GO" id="GO:0005737">
    <property type="term" value="C:cytoplasm"/>
    <property type="evidence" value="ECO:0007669"/>
    <property type="project" value="UniProtKB-SubCell"/>
</dbReference>
<evidence type="ECO:0000256" key="10">
    <source>
        <dbReference type="PIRNR" id="PIRNR015601"/>
    </source>
</evidence>
<dbReference type="Gene3D" id="3.40.1280.10">
    <property type="match status" value="1"/>
</dbReference>
<dbReference type="NCBIfam" id="NF008695">
    <property type="entry name" value="PRK11713.3-3"/>
    <property type="match status" value="1"/>
</dbReference>
<dbReference type="Proteomes" id="UP000244890">
    <property type="component" value="Chromosome"/>
</dbReference>
<feature type="domain" description="Ribosomal RNA small subunit methyltransferase E methyltransferase" evidence="11">
    <location>
        <begin position="77"/>
        <end position="216"/>
    </location>
</feature>
<dbReference type="AlphaFoldDB" id="A0A2U8FFY2"/>
<comment type="catalytic activity">
    <reaction evidence="9 10">
        <text>uridine(1498) in 16S rRNA + S-adenosyl-L-methionine = N(3)-methyluridine(1498) in 16S rRNA + S-adenosyl-L-homocysteine + H(+)</text>
        <dbReference type="Rhea" id="RHEA:42920"/>
        <dbReference type="Rhea" id="RHEA-COMP:10283"/>
        <dbReference type="Rhea" id="RHEA-COMP:10284"/>
        <dbReference type="ChEBI" id="CHEBI:15378"/>
        <dbReference type="ChEBI" id="CHEBI:57856"/>
        <dbReference type="ChEBI" id="CHEBI:59789"/>
        <dbReference type="ChEBI" id="CHEBI:65315"/>
        <dbReference type="ChEBI" id="CHEBI:74502"/>
        <dbReference type="EC" id="2.1.1.193"/>
    </reaction>
</comment>
<keyword evidence="6 10" id="KW-0808">Transferase</keyword>
<dbReference type="EMBL" id="CP021886">
    <property type="protein sequence ID" value="AWI35084.1"/>
    <property type="molecule type" value="Genomic_DNA"/>
</dbReference>
<evidence type="ECO:0000256" key="6">
    <source>
        <dbReference type="ARBA" id="ARBA00022679"/>
    </source>
</evidence>
<comment type="function">
    <text evidence="8 10">Specifically methylates the N3 position of the uracil ring of uridine 1498 (m3U1498) in 16S rRNA. Acts on the fully assembled 30S ribosomal subunit.</text>
</comment>
<name>A0A2U8FFY2_9HELI</name>
<evidence type="ECO:0000256" key="1">
    <source>
        <dbReference type="ARBA" id="ARBA00004496"/>
    </source>
</evidence>
<dbReference type="EC" id="2.1.1.193" evidence="10"/>
<proteinExistence type="inferred from homology"/>
<evidence type="ECO:0000256" key="3">
    <source>
        <dbReference type="ARBA" id="ARBA00022490"/>
    </source>
</evidence>
<dbReference type="GO" id="GO:0070475">
    <property type="term" value="P:rRNA base methylation"/>
    <property type="evidence" value="ECO:0007669"/>
    <property type="project" value="TreeGrafter"/>
</dbReference>
<evidence type="ECO:0000256" key="2">
    <source>
        <dbReference type="ARBA" id="ARBA00005528"/>
    </source>
</evidence>
<dbReference type="GO" id="GO:0070042">
    <property type="term" value="F:rRNA (uridine-N3-)-methyltransferase activity"/>
    <property type="evidence" value="ECO:0007669"/>
    <property type="project" value="TreeGrafter"/>
</dbReference>
<evidence type="ECO:0000256" key="5">
    <source>
        <dbReference type="ARBA" id="ARBA00022603"/>
    </source>
</evidence>
<dbReference type="NCBIfam" id="TIGR00046">
    <property type="entry name" value="RsmE family RNA methyltransferase"/>
    <property type="match status" value="1"/>
</dbReference>
<keyword evidence="5 10" id="KW-0489">Methyltransferase</keyword>
<sequence>MQFLIHKDAGEQCLKLQGDSYHHLFRTRRTKKTQFLYLRNLRDLNCYTYSIASLDKKEALLHLVSSKKTELINPPNGHLIWSIIEPKNIEKTLPILNEFNLRKITFFYAEYSQKNFKLSKERLKKILENSCEQCGRITALEIEFLNNLEEILTKYPNLAILDFNGESLKNLKEESILIGPEGGFSPSERILFKNKSVYSALNCNILRSENAAIYATLGILIPKAGINLMG</sequence>
<organism evidence="12">
    <name type="scientific">Helicobacter apodemus</name>
    <dbReference type="NCBI Taxonomy" id="135569"/>
    <lineage>
        <taxon>Bacteria</taxon>
        <taxon>Pseudomonadati</taxon>
        <taxon>Campylobacterota</taxon>
        <taxon>Epsilonproteobacteria</taxon>
        <taxon>Campylobacterales</taxon>
        <taxon>Helicobacteraceae</taxon>
        <taxon>Helicobacter</taxon>
    </lineage>
</organism>